<dbReference type="HOGENOM" id="CLU_208587_0_0_5"/>
<gene>
    <name evidence="1" type="ORF">RMONA_00695</name>
</gene>
<dbReference type="STRING" id="109232.RMONA_00695"/>
<dbReference type="KEGG" id="rmc:RMONA_00695"/>
<organism evidence="1 2">
    <name type="scientific">Rickettsia monacensis</name>
    <dbReference type="NCBI Taxonomy" id="109232"/>
    <lineage>
        <taxon>Bacteria</taxon>
        <taxon>Pseudomonadati</taxon>
        <taxon>Pseudomonadota</taxon>
        <taxon>Alphaproteobacteria</taxon>
        <taxon>Rickettsiales</taxon>
        <taxon>Rickettsiaceae</taxon>
        <taxon>Rickettsieae</taxon>
        <taxon>Rickettsia</taxon>
        <taxon>spotted fever group</taxon>
    </lineage>
</organism>
<name>A0A0B7IXK9_9RICK</name>
<evidence type="ECO:0000313" key="2">
    <source>
        <dbReference type="Proteomes" id="UP000018149"/>
    </source>
</evidence>
<dbReference type="EMBL" id="LN794217">
    <property type="protein sequence ID" value="CEO16561.1"/>
    <property type="molecule type" value="Genomic_DNA"/>
</dbReference>
<dbReference type="Proteomes" id="UP000018149">
    <property type="component" value="Chromosome I"/>
</dbReference>
<dbReference type="AlphaFoldDB" id="A0A0B7IXK9"/>
<sequence>MKFKITTEVDINSLTDEETALDSLKANILNALTEVNYSLIQAVKTPENTVIIGLPHSGKAHF</sequence>
<keyword evidence="2" id="KW-1185">Reference proteome</keyword>
<proteinExistence type="predicted"/>
<protein>
    <submittedName>
        <fullName evidence="1">Uncharacterized protein</fullName>
    </submittedName>
</protein>
<reference evidence="1 2" key="1">
    <citation type="submission" date="2015-01" db="EMBL/GenBank/DDBJ databases">
        <title>Draft genome sequence of Rickettsia monacensis strain IrR/Munich.</title>
        <authorList>
            <person name="Felsheim R.F."/>
            <person name="Johnson S.L."/>
            <person name="Kurtti T.J."/>
            <person name="Munderloh U.G."/>
        </authorList>
    </citation>
    <scope>NUCLEOTIDE SEQUENCE [LARGE SCALE GENOMIC DNA]</scope>
    <source>
        <strain evidence="1 2">IrR/Munich</strain>
    </source>
</reference>
<dbReference type="RefSeq" id="WP_023507164.1">
    <property type="nucleotide sequence ID" value="NZ_LN794217.1"/>
</dbReference>
<evidence type="ECO:0000313" key="1">
    <source>
        <dbReference type="EMBL" id="CEO16561.1"/>
    </source>
</evidence>
<reference evidence="2" key="2">
    <citation type="submission" date="2015-01" db="EMBL/GenBank/DDBJ databases">
        <authorList>
            <person name="Felsheim R."/>
        </authorList>
    </citation>
    <scope>NUCLEOTIDE SEQUENCE [LARGE SCALE GENOMIC DNA]</scope>
    <source>
        <strain evidence="2">IrR/Munich</strain>
    </source>
</reference>
<accession>A0A0B7IXK9</accession>